<gene>
    <name evidence="1" type="ORF">GcM1_054002</name>
</gene>
<evidence type="ECO:0000313" key="1">
    <source>
        <dbReference type="EMBL" id="RKF95984.1"/>
    </source>
</evidence>
<dbReference type="AlphaFoldDB" id="A0A420JCC5"/>
<sequence>MAWHCCQSKEIPDSVWPERRIYRELIKSCLKNLPVFGEKKLAEMIEQGGEFRGFNMREAFRQYLAWASFETNSSRGATLGAFAALDGKNIDGVQSSNKSKPIFSISSAKKHIGKRMERSAPKCSCGERHYFNQCEHYYYYNFY</sequence>
<accession>A0A420JCC5</accession>
<reference evidence="1 2" key="1">
    <citation type="journal article" date="2018" name="BMC Genomics">
        <title>Comparative genome analyses reveal sequence features reflecting distinct modes of host-adaptation between dicot and monocot powdery mildew.</title>
        <authorList>
            <person name="Wu Y."/>
            <person name="Ma X."/>
            <person name="Pan Z."/>
            <person name="Kale S.D."/>
            <person name="Song Y."/>
            <person name="King H."/>
            <person name="Zhang Q."/>
            <person name="Presley C."/>
            <person name="Deng X."/>
            <person name="Wei C.I."/>
            <person name="Xiao S."/>
        </authorList>
    </citation>
    <scope>NUCLEOTIDE SEQUENCE [LARGE SCALE GENOMIC DNA]</scope>
    <source>
        <strain evidence="1">UMSG1</strain>
    </source>
</reference>
<name>A0A420JCC5_9PEZI</name>
<comment type="caution">
    <text evidence="1">The sequence shown here is derived from an EMBL/GenBank/DDBJ whole genome shotgun (WGS) entry which is preliminary data.</text>
</comment>
<dbReference type="EMBL" id="MCBS01005458">
    <property type="protein sequence ID" value="RKF95984.1"/>
    <property type="molecule type" value="Genomic_DNA"/>
</dbReference>
<proteinExistence type="predicted"/>
<organism evidence="1 2">
    <name type="scientific">Golovinomyces cichoracearum</name>
    <dbReference type="NCBI Taxonomy" id="62708"/>
    <lineage>
        <taxon>Eukaryota</taxon>
        <taxon>Fungi</taxon>
        <taxon>Dikarya</taxon>
        <taxon>Ascomycota</taxon>
        <taxon>Pezizomycotina</taxon>
        <taxon>Leotiomycetes</taxon>
        <taxon>Erysiphales</taxon>
        <taxon>Erysiphaceae</taxon>
        <taxon>Golovinomyces</taxon>
    </lineage>
</organism>
<dbReference type="Proteomes" id="UP000285326">
    <property type="component" value="Unassembled WGS sequence"/>
</dbReference>
<protein>
    <submittedName>
        <fullName evidence="1">Uncharacterized protein</fullName>
    </submittedName>
</protein>
<evidence type="ECO:0000313" key="2">
    <source>
        <dbReference type="Proteomes" id="UP000285326"/>
    </source>
</evidence>